<keyword evidence="1" id="KW-0472">Membrane</keyword>
<keyword evidence="1" id="KW-0812">Transmembrane</keyword>
<name>A0AAD1TZW5_EUPCR</name>
<reference evidence="2" key="1">
    <citation type="submission" date="2023-07" db="EMBL/GenBank/DDBJ databases">
        <authorList>
            <consortium name="AG Swart"/>
            <person name="Singh M."/>
            <person name="Singh A."/>
            <person name="Seah K."/>
            <person name="Emmerich C."/>
        </authorList>
    </citation>
    <scope>NUCLEOTIDE SEQUENCE</scope>
    <source>
        <strain evidence="2">DP1</strain>
    </source>
</reference>
<dbReference type="Proteomes" id="UP001295684">
    <property type="component" value="Unassembled WGS sequence"/>
</dbReference>
<protein>
    <submittedName>
        <fullName evidence="2">Uncharacterized protein</fullName>
    </submittedName>
</protein>
<comment type="caution">
    <text evidence="2">The sequence shown here is derived from an EMBL/GenBank/DDBJ whole genome shotgun (WGS) entry which is preliminary data.</text>
</comment>
<keyword evidence="3" id="KW-1185">Reference proteome</keyword>
<accession>A0AAD1TZW5</accession>
<dbReference type="AlphaFoldDB" id="A0AAD1TZW5"/>
<proteinExistence type="predicted"/>
<dbReference type="EMBL" id="CAMPGE010000658">
    <property type="protein sequence ID" value="CAI2359410.1"/>
    <property type="molecule type" value="Genomic_DNA"/>
</dbReference>
<organism evidence="2 3">
    <name type="scientific">Euplotes crassus</name>
    <dbReference type="NCBI Taxonomy" id="5936"/>
    <lineage>
        <taxon>Eukaryota</taxon>
        <taxon>Sar</taxon>
        <taxon>Alveolata</taxon>
        <taxon>Ciliophora</taxon>
        <taxon>Intramacronucleata</taxon>
        <taxon>Spirotrichea</taxon>
        <taxon>Hypotrichia</taxon>
        <taxon>Euplotida</taxon>
        <taxon>Euplotidae</taxon>
        <taxon>Moneuplotes</taxon>
    </lineage>
</organism>
<feature type="transmembrane region" description="Helical" evidence="1">
    <location>
        <begin position="137"/>
        <end position="155"/>
    </location>
</feature>
<gene>
    <name evidence="2" type="ORF">ECRASSUSDP1_LOCUS701</name>
</gene>
<evidence type="ECO:0000313" key="3">
    <source>
        <dbReference type="Proteomes" id="UP001295684"/>
    </source>
</evidence>
<sequence length="170" mass="19161">MCVYALAPLIDGSPSFCCMLPLPDLCDIGYPTSAFMDPLKFPGRKVLPVRFFSLDKLDPPASKVVFELLANIRNFFFSLSISLSFIEFCCVLLLSISLNNLSCSSRSFSSFLAVFRVVAKFWALVLFWLFFLPFKPLLCALFGGVFSSLLFFFFLESAEIRLSSISIFLF</sequence>
<evidence type="ECO:0000313" key="2">
    <source>
        <dbReference type="EMBL" id="CAI2359410.1"/>
    </source>
</evidence>
<evidence type="ECO:0000256" key="1">
    <source>
        <dbReference type="SAM" id="Phobius"/>
    </source>
</evidence>
<keyword evidence="1" id="KW-1133">Transmembrane helix</keyword>
<feature type="transmembrane region" description="Helical" evidence="1">
    <location>
        <begin position="108"/>
        <end position="131"/>
    </location>
</feature>
<feature type="transmembrane region" description="Helical" evidence="1">
    <location>
        <begin position="75"/>
        <end position="96"/>
    </location>
</feature>